<evidence type="ECO:0000313" key="3">
    <source>
        <dbReference type="Proteomes" id="UP000675881"/>
    </source>
</evidence>
<keyword evidence="3" id="KW-1185">Reference proteome</keyword>
<dbReference type="EMBL" id="HG994583">
    <property type="protein sequence ID" value="CAF2921450.1"/>
    <property type="molecule type" value="Genomic_DNA"/>
</dbReference>
<dbReference type="AlphaFoldDB" id="A0A7R8H817"/>
<name>A0A7R8H817_LEPSM</name>
<dbReference type="PANTHER" id="PTHR46599">
    <property type="entry name" value="PIGGYBAC TRANSPOSABLE ELEMENT-DERIVED PROTEIN 4"/>
    <property type="match status" value="1"/>
</dbReference>
<sequence>MFNEVESCSSEDELSNIEEAPLVLKNQNESDPVQAKRSKLECQRGKDGQTFWYNDDDRSFKIRYLSSNILHFIPGLKGPSLNAKSSCDLWDVFFTPDIIDLIVKHTNSLIAEDRSECIKSPRTNTDAKEIKAVIGLLLLTGTYHSYRLHLNDIWKSDGSGIEIFKLTMPLDRFRFLLSCLRFGEKECQNEQKKNDDKLAPIRQVGSCSFRQYVPSKPARYGVKVHALCDSKTFYVYNMEIYAGLQPEGPVEADMEFNSSKAVVLRLISDISGSGRNITFNDYWYTSILLVKELLENHNITSVGTLRNNKKEIPPEFLNTRCVNSYVLYLHKNEKKLKRRLFIKEVAYELIKDNLLKRLHNVHVPTKIRKRISEILNVDIPSSSPENLTIVSLKRCTLCGRSKDRKVKTRCNSCYDYVCSEHSQTTLKCNICKDIS</sequence>
<evidence type="ECO:0000259" key="1">
    <source>
        <dbReference type="Pfam" id="PF13843"/>
    </source>
</evidence>
<dbReference type="OrthoDB" id="6369813at2759"/>
<dbReference type="InterPro" id="IPR029526">
    <property type="entry name" value="PGBD"/>
</dbReference>
<dbReference type="PANTHER" id="PTHR46599:SF3">
    <property type="entry name" value="PIGGYBAC TRANSPOSABLE ELEMENT-DERIVED PROTEIN 4"/>
    <property type="match status" value="1"/>
</dbReference>
<reference evidence="2" key="1">
    <citation type="submission" date="2021-02" db="EMBL/GenBank/DDBJ databases">
        <authorList>
            <person name="Bekaert M."/>
        </authorList>
    </citation>
    <scope>NUCLEOTIDE SEQUENCE</scope>
    <source>
        <strain evidence="2">IoA-00</strain>
    </source>
</reference>
<accession>A0A7R8H817</accession>
<dbReference type="Proteomes" id="UP000675881">
    <property type="component" value="Chromosome 4"/>
</dbReference>
<organism evidence="2 3">
    <name type="scientific">Lepeophtheirus salmonis</name>
    <name type="common">Salmon louse</name>
    <name type="synonym">Caligus salmonis</name>
    <dbReference type="NCBI Taxonomy" id="72036"/>
    <lineage>
        <taxon>Eukaryota</taxon>
        <taxon>Metazoa</taxon>
        <taxon>Ecdysozoa</taxon>
        <taxon>Arthropoda</taxon>
        <taxon>Crustacea</taxon>
        <taxon>Multicrustacea</taxon>
        <taxon>Hexanauplia</taxon>
        <taxon>Copepoda</taxon>
        <taxon>Siphonostomatoida</taxon>
        <taxon>Caligidae</taxon>
        <taxon>Lepeophtheirus</taxon>
    </lineage>
</organism>
<feature type="domain" description="PiggyBac transposable element-derived protein" evidence="1">
    <location>
        <begin position="202"/>
        <end position="326"/>
    </location>
</feature>
<dbReference type="Pfam" id="PF13843">
    <property type="entry name" value="DDE_Tnp_1_7"/>
    <property type="match status" value="1"/>
</dbReference>
<evidence type="ECO:0000313" key="2">
    <source>
        <dbReference type="EMBL" id="CAF2921450.1"/>
    </source>
</evidence>
<protein>
    <submittedName>
        <fullName evidence="2">(salmon louse) hypothetical protein</fullName>
    </submittedName>
</protein>
<gene>
    <name evidence="2" type="ORF">LSAA_9112</name>
</gene>
<proteinExistence type="predicted"/>